<proteinExistence type="predicted"/>
<dbReference type="RefSeq" id="WP_019436358.1">
    <property type="nucleotide sequence ID" value="NZ_BAAANQ010000002.1"/>
</dbReference>
<reference evidence="5" key="1">
    <citation type="journal article" date="2019" name="Int. J. Syst. Evol. Microbiol.">
        <title>The Global Catalogue of Microorganisms (GCM) 10K type strain sequencing project: providing services to taxonomists for standard genome sequencing and annotation.</title>
        <authorList>
            <consortium name="The Broad Institute Genomics Platform"/>
            <consortium name="The Broad Institute Genome Sequencing Center for Infectious Disease"/>
            <person name="Wu L."/>
            <person name="Ma J."/>
        </authorList>
    </citation>
    <scope>NUCLEOTIDE SEQUENCE [LARGE SCALE GENOMIC DNA]</scope>
    <source>
        <strain evidence="5">JCM 14549</strain>
    </source>
</reference>
<keyword evidence="2" id="KW-0012">Acyltransferase</keyword>
<feature type="domain" description="N-acetyltransferase" evidence="3">
    <location>
        <begin position="7"/>
        <end position="177"/>
    </location>
</feature>
<gene>
    <name evidence="4" type="ORF">GCM10009757_10470</name>
</gene>
<dbReference type="Gene3D" id="3.40.630.30">
    <property type="match status" value="1"/>
</dbReference>
<keyword evidence="5" id="KW-1185">Reference proteome</keyword>
<dbReference type="PROSITE" id="PS51186">
    <property type="entry name" value="GNAT"/>
    <property type="match status" value="1"/>
</dbReference>
<dbReference type="CDD" id="cd04301">
    <property type="entry name" value="NAT_SF"/>
    <property type="match status" value="1"/>
</dbReference>
<evidence type="ECO:0000313" key="5">
    <source>
        <dbReference type="Proteomes" id="UP001403094"/>
    </source>
</evidence>
<dbReference type="Proteomes" id="UP001403094">
    <property type="component" value="Unassembled WGS sequence"/>
</dbReference>
<organism evidence="4 5">
    <name type="scientific">Streptomyces cheonanensis</name>
    <dbReference type="NCBI Taxonomy" id="312720"/>
    <lineage>
        <taxon>Bacteria</taxon>
        <taxon>Bacillati</taxon>
        <taxon>Actinomycetota</taxon>
        <taxon>Actinomycetes</taxon>
        <taxon>Kitasatosporales</taxon>
        <taxon>Streptomycetaceae</taxon>
        <taxon>Streptomyces</taxon>
    </lineage>
</organism>
<dbReference type="SUPFAM" id="SSF55729">
    <property type="entry name" value="Acyl-CoA N-acyltransferases (Nat)"/>
    <property type="match status" value="1"/>
</dbReference>
<dbReference type="InterPro" id="IPR050832">
    <property type="entry name" value="Bact_Acetyltransf"/>
</dbReference>
<comment type="caution">
    <text evidence="4">The sequence shown here is derived from an EMBL/GenBank/DDBJ whole genome shotgun (WGS) entry which is preliminary data.</text>
</comment>
<dbReference type="EMBL" id="BAAANQ010000002">
    <property type="protein sequence ID" value="GAA2044690.1"/>
    <property type="molecule type" value="Genomic_DNA"/>
</dbReference>
<accession>A0ABP5GDQ9</accession>
<evidence type="ECO:0000313" key="4">
    <source>
        <dbReference type="EMBL" id="GAA2044690.1"/>
    </source>
</evidence>
<dbReference type="PANTHER" id="PTHR43877">
    <property type="entry name" value="AMINOALKYLPHOSPHONATE N-ACETYLTRANSFERASE-RELATED-RELATED"/>
    <property type="match status" value="1"/>
</dbReference>
<evidence type="ECO:0000256" key="2">
    <source>
        <dbReference type="ARBA" id="ARBA00023315"/>
    </source>
</evidence>
<evidence type="ECO:0000256" key="1">
    <source>
        <dbReference type="ARBA" id="ARBA00022679"/>
    </source>
</evidence>
<evidence type="ECO:0000259" key="3">
    <source>
        <dbReference type="PROSITE" id="PS51186"/>
    </source>
</evidence>
<sequence>MTAAAELVFTTATEADVPALVALVESAYRGEASRAGWTTEADLLDGQRTDPQGVLETLRDPSGLVLTAGRPGAAEPLLACCHLRHRPAADGPGAVYFGMFAVRPTAQGGGIGAAVLAHAEHTARTTWAAARMEMQVISARADLIAWYERRGYTRTGERTPFPYGDERFGIPRRPGLEFELLVKPLR</sequence>
<name>A0ABP5GDQ9_9ACTN</name>
<dbReference type="Pfam" id="PF00583">
    <property type="entry name" value="Acetyltransf_1"/>
    <property type="match status" value="1"/>
</dbReference>
<dbReference type="InterPro" id="IPR016181">
    <property type="entry name" value="Acyl_CoA_acyltransferase"/>
</dbReference>
<dbReference type="InterPro" id="IPR000182">
    <property type="entry name" value="GNAT_dom"/>
</dbReference>
<dbReference type="PANTHER" id="PTHR43877:SF2">
    <property type="entry name" value="AMINOALKYLPHOSPHONATE N-ACETYLTRANSFERASE-RELATED"/>
    <property type="match status" value="1"/>
</dbReference>
<protein>
    <submittedName>
        <fullName evidence="4">GNAT family N-acetyltransferase</fullName>
    </submittedName>
</protein>
<keyword evidence="1" id="KW-0808">Transferase</keyword>